<dbReference type="AlphaFoldDB" id="A0A0L7QJ31"/>
<sequence>MRSNPVAMSGEHSGVKKKRRSRRGGKKVQERRQKAIARDSVAAIAQKLAYVAAPTPRDVQSIPEPELIDLCDDSDEETVIIPRPPTPVEILDTRTALRVNNHENIPDSILRSYIRNYSNDTPSEVPQDIAWWSKTEAAAMQQALAEEDLALYAEADRN</sequence>
<reference evidence="2 3" key="1">
    <citation type="submission" date="2015-07" db="EMBL/GenBank/DDBJ databases">
        <title>The genome of Habropoda laboriosa.</title>
        <authorList>
            <person name="Pan H."/>
            <person name="Kapheim K."/>
        </authorList>
    </citation>
    <scope>NUCLEOTIDE SEQUENCE [LARGE SCALE GENOMIC DNA]</scope>
    <source>
        <strain evidence="2">0110345459</strain>
    </source>
</reference>
<proteinExistence type="predicted"/>
<name>A0A0L7QJ31_9HYME</name>
<feature type="region of interest" description="Disordered" evidence="1">
    <location>
        <begin position="1"/>
        <end position="36"/>
    </location>
</feature>
<dbReference type="Proteomes" id="UP000053825">
    <property type="component" value="Unassembled WGS sequence"/>
</dbReference>
<dbReference type="OrthoDB" id="10477145at2759"/>
<keyword evidence="3" id="KW-1185">Reference proteome</keyword>
<gene>
    <name evidence="2" type="ORF">WH47_06291</name>
</gene>
<protein>
    <submittedName>
        <fullName evidence="2">Uncharacterized protein</fullName>
    </submittedName>
</protein>
<evidence type="ECO:0000313" key="3">
    <source>
        <dbReference type="Proteomes" id="UP000053825"/>
    </source>
</evidence>
<feature type="compositionally biased region" description="Basic and acidic residues" evidence="1">
    <location>
        <begin position="27"/>
        <end position="36"/>
    </location>
</feature>
<evidence type="ECO:0000256" key="1">
    <source>
        <dbReference type="SAM" id="MobiDB-lite"/>
    </source>
</evidence>
<evidence type="ECO:0000313" key="2">
    <source>
        <dbReference type="EMBL" id="KOC58633.1"/>
    </source>
</evidence>
<feature type="compositionally biased region" description="Basic residues" evidence="1">
    <location>
        <begin position="15"/>
        <end position="26"/>
    </location>
</feature>
<organism evidence="2 3">
    <name type="scientific">Habropoda laboriosa</name>
    <dbReference type="NCBI Taxonomy" id="597456"/>
    <lineage>
        <taxon>Eukaryota</taxon>
        <taxon>Metazoa</taxon>
        <taxon>Ecdysozoa</taxon>
        <taxon>Arthropoda</taxon>
        <taxon>Hexapoda</taxon>
        <taxon>Insecta</taxon>
        <taxon>Pterygota</taxon>
        <taxon>Neoptera</taxon>
        <taxon>Endopterygota</taxon>
        <taxon>Hymenoptera</taxon>
        <taxon>Apocrita</taxon>
        <taxon>Aculeata</taxon>
        <taxon>Apoidea</taxon>
        <taxon>Anthophila</taxon>
        <taxon>Apidae</taxon>
        <taxon>Habropoda</taxon>
    </lineage>
</organism>
<dbReference type="EMBL" id="KQ415309">
    <property type="protein sequence ID" value="KOC58633.1"/>
    <property type="molecule type" value="Genomic_DNA"/>
</dbReference>
<accession>A0A0L7QJ31</accession>